<reference evidence="1 2" key="1">
    <citation type="journal article" date="2007" name="ISME J.">
        <title>Sequence-based analysis of pQBR103; a representative of a unique, transfer-proficient mega plasmid resident in the microbial community of sugar beet.</title>
        <authorList>
            <person name="Tett A."/>
            <person name="Spiers A.J."/>
            <person name="Crossman L.C."/>
            <person name="Ager D."/>
            <person name="Ciric L."/>
            <person name="Dow J.M."/>
            <person name="Fry J.C."/>
            <person name="Harris D."/>
            <person name="Lilley A."/>
            <person name="Oliver A."/>
            <person name="Parkhill J."/>
            <person name="Quail M.A."/>
            <person name="Rainey P.B."/>
            <person name="Saunders N.J."/>
            <person name="Seeger K."/>
            <person name="Snyder L.A.S."/>
            <person name="Squares R."/>
            <person name="Thomas C.M."/>
            <person name="Turner S.L."/>
            <person name="Zhang X.-X."/>
            <person name="Field D."/>
            <person name="Bailey M.J."/>
        </authorList>
    </citation>
    <scope>NUCLEOTIDE SEQUENCE [LARGE SCALE GENOMIC DNA]</scope>
    <source>
        <strain evidence="1 2">SBW25</strain>
    </source>
</reference>
<dbReference type="EMBL" id="AM235768">
    <property type="protein sequence ID" value="CAM96159.1"/>
    <property type="molecule type" value="Genomic_DNA"/>
</dbReference>
<protein>
    <submittedName>
        <fullName evidence="1">Uncharacterized protein</fullName>
    </submittedName>
</protein>
<sequence length="155" mass="16847">MKISNLVKTLRKFDADSCIFVTLGVGGEPYCVSIESIRQVADASSKAGISVLIRAFEIQHGKCASSLDDPEWFLRDSSEEYVLTSAVIEALTGYSADAEIFVELGPDHKPYRVKIEAVSGFDDSALEDESRESEDCTSVGIRAYEIPANFVPTAA</sequence>
<dbReference type="Proteomes" id="UP000002332">
    <property type="component" value="Plasmid pQBR103"/>
</dbReference>
<name>A4V7N6_PSEFS</name>
<geneLocation type="plasmid" evidence="1 2">
    <name>pQBR103</name>
</geneLocation>
<accession>A4V7N6</accession>
<dbReference type="RefSeq" id="WP_011922935.1">
    <property type="nucleotide sequence ID" value="NC_009444.1"/>
</dbReference>
<organism evidence="1 2">
    <name type="scientific">Pseudomonas fluorescens (strain SBW25)</name>
    <dbReference type="NCBI Taxonomy" id="216595"/>
    <lineage>
        <taxon>Bacteria</taxon>
        <taxon>Pseudomonadati</taxon>
        <taxon>Pseudomonadota</taxon>
        <taxon>Gammaproteobacteria</taxon>
        <taxon>Pseudomonadales</taxon>
        <taxon>Pseudomonadaceae</taxon>
        <taxon>Pseudomonas</taxon>
    </lineage>
</organism>
<dbReference type="AlphaFoldDB" id="A4V7N6"/>
<evidence type="ECO:0000313" key="2">
    <source>
        <dbReference type="Proteomes" id="UP000002332"/>
    </source>
</evidence>
<evidence type="ECO:0000313" key="1">
    <source>
        <dbReference type="EMBL" id="CAM96159.1"/>
    </source>
</evidence>
<gene>
    <name evidence="1" type="ordered locus">pQBR0127</name>
</gene>
<proteinExistence type="predicted"/>
<keyword evidence="1" id="KW-0614">Plasmid</keyword>